<gene>
    <name evidence="1" type="ORF">FBF83_11305</name>
</gene>
<dbReference type="Gene3D" id="1.20.120.1450">
    <property type="match status" value="1"/>
</dbReference>
<dbReference type="RefSeq" id="WP_136947276.1">
    <property type="nucleotide sequence ID" value="NZ_SWFM01000003.1"/>
</dbReference>
<proteinExistence type="predicted"/>
<comment type="caution">
    <text evidence="1">The sequence shown here is derived from an EMBL/GenBank/DDBJ whole genome shotgun (WGS) entry which is preliminary data.</text>
</comment>
<dbReference type="EMBL" id="SWFM01000003">
    <property type="protein sequence ID" value="TKD69852.1"/>
    <property type="molecule type" value="Genomic_DNA"/>
</dbReference>
<protein>
    <recommendedName>
        <fullName evidence="3">Heptaprenyl diphosphate synthase</fullName>
    </recommendedName>
</protein>
<evidence type="ECO:0000313" key="1">
    <source>
        <dbReference type="EMBL" id="TKD69852.1"/>
    </source>
</evidence>
<evidence type="ECO:0000313" key="2">
    <source>
        <dbReference type="Proteomes" id="UP000310541"/>
    </source>
</evidence>
<evidence type="ECO:0008006" key="3">
    <source>
        <dbReference type="Google" id="ProtNLM"/>
    </source>
</evidence>
<dbReference type="GO" id="GO:0009234">
    <property type="term" value="P:menaquinone biosynthetic process"/>
    <property type="evidence" value="ECO:0007669"/>
    <property type="project" value="InterPro"/>
</dbReference>
<organism evidence="1 2">
    <name type="scientific">Guptibacillus hwajinpoensis</name>
    <dbReference type="NCBI Taxonomy" id="208199"/>
    <lineage>
        <taxon>Bacteria</taxon>
        <taxon>Bacillati</taxon>
        <taxon>Bacillota</taxon>
        <taxon>Bacilli</taxon>
        <taxon>Bacillales</taxon>
        <taxon>Guptibacillaceae</taxon>
        <taxon>Guptibacillus</taxon>
    </lineage>
</organism>
<dbReference type="OrthoDB" id="2417886at2"/>
<reference evidence="1 2" key="1">
    <citation type="submission" date="2019-04" db="EMBL/GenBank/DDBJ databases">
        <title>Genome sequence of Bacillus hwajinpoensis strain Y2.</title>
        <authorList>
            <person name="Fair J.L."/>
            <person name="Maclea K.S."/>
        </authorList>
    </citation>
    <scope>NUCLEOTIDE SEQUENCE [LARGE SCALE GENOMIC DNA]</scope>
    <source>
        <strain evidence="1 2">Y2</strain>
    </source>
</reference>
<dbReference type="Pfam" id="PF07307">
    <property type="entry name" value="HEPPP_synt_1"/>
    <property type="match status" value="1"/>
</dbReference>
<sequence length="276" mass="32621">MTNPKETTYKQIAGVRDMLQSRLSHSYLLQFIDFPIIDEERLYVFYGMLEQTKLERKRKEDTLLSIMLVQIALDTHELISLDDVTNENERKNRQLTVLAGDYFSSMYYHILSKWHDNELIRTLSEAIQEINEAKMSFYQTNHRTVEPIFDNLKEIESILVRKVAEHYGLDNWKTFGMQYFYMNRLLLERKQGLIHSSSNLLQKIALTLLSVKESKLTSDQQASKARTVLDSYVGHAKKEIDFLCQHYSELHRWFQNRLEYNWGIIGIPEEKLAEEG</sequence>
<accession>A0A4U1MHE9</accession>
<dbReference type="InterPro" id="IPR009920">
    <property type="entry name" value="HEPPP_synth_su1"/>
</dbReference>
<dbReference type="AlphaFoldDB" id="A0A4U1MHE9"/>
<name>A0A4U1MHE9_9BACL</name>
<dbReference type="Proteomes" id="UP000310541">
    <property type="component" value="Unassembled WGS sequence"/>
</dbReference>